<proteinExistence type="predicted"/>
<dbReference type="AlphaFoldDB" id="A0AA38P0F5"/>
<reference evidence="1" key="1">
    <citation type="submission" date="2022-08" db="EMBL/GenBank/DDBJ databases">
        <authorList>
            <consortium name="DOE Joint Genome Institute"/>
            <person name="Min B."/>
            <person name="Riley R."/>
            <person name="Sierra-Patev S."/>
            <person name="Naranjo-Ortiz M."/>
            <person name="Looney B."/>
            <person name="Konkel Z."/>
            <person name="Slot J.C."/>
            <person name="Sakamoto Y."/>
            <person name="Steenwyk J.L."/>
            <person name="Rokas A."/>
            <person name="Carro J."/>
            <person name="Camarero S."/>
            <person name="Ferreira P."/>
            <person name="Molpeceres G."/>
            <person name="Ruiz-Duenas F.J."/>
            <person name="Serrano A."/>
            <person name="Henrissat B."/>
            <person name="Drula E."/>
            <person name="Hughes K.W."/>
            <person name="Mata J.L."/>
            <person name="Ishikawa N.K."/>
            <person name="Vargas-Isla R."/>
            <person name="Ushijima S."/>
            <person name="Smith C.A."/>
            <person name="Ahrendt S."/>
            <person name="Andreopoulos W."/>
            <person name="He G."/>
            <person name="Labutti K."/>
            <person name="Lipzen A."/>
            <person name="Ng V."/>
            <person name="Sandor L."/>
            <person name="Barry K."/>
            <person name="Martinez A.T."/>
            <person name="Xiao Y."/>
            <person name="Gibbons J.G."/>
            <person name="Terashima K."/>
            <person name="Hibbett D.S."/>
            <person name="Grigoriev I.V."/>
        </authorList>
    </citation>
    <scope>NUCLEOTIDE SEQUENCE</scope>
    <source>
        <strain evidence="1">TFB9207</strain>
    </source>
</reference>
<organism evidence="1 2">
    <name type="scientific">Lentinula raphanica</name>
    <dbReference type="NCBI Taxonomy" id="153919"/>
    <lineage>
        <taxon>Eukaryota</taxon>
        <taxon>Fungi</taxon>
        <taxon>Dikarya</taxon>
        <taxon>Basidiomycota</taxon>
        <taxon>Agaricomycotina</taxon>
        <taxon>Agaricomycetes</taxon>
        <taxon>Agaricomycetidae</taxon>
        <taxon>Agaricales</taxon>
        <taxon>Marasmiineae</taxon>
        <taxon>Omphalotaceae</taxon>
        <taxon>Lentinula</taxon>
    </lineage>
</organism>
<sequence length="163" mass="18609">MGMHHIASSVSERHTITKSIRAQLYSANLTQPKAVTARVRHNTRRPAKDRFVYASLLLSGQRTQPYLHDTVVTIQYGGRVFTFLVFFKRHKRLPVNVPIQNIGGKVMRGDVLLVACGTKVSIRNLQSGLEDRAADRAVKRLSEQLDPIANRRYFRSKYSFLEE</sequence>
<evidence type="ECO:0000313" key="2">
    <source>
        <dbReference type="Proteomes" id="UP001163846"/>
    </source>
</evidence>
<keyword evidence="2" id="KW-1185">Reference proteome</keyword>
<protein>
    <submittedName>
        <fullName evidence="1">Uncharacterized protein</fullName>
    </submittedName>
</protein>
<gene>
    <name evidence="1" type="ORF">F5878DRAFT_665151</name>
</gene>
<comment type="caution">
    <text evidence="1">The sequence shown here is derived from an EMBL/GenBank/DDBJ whole genome shotgun (WGS) entry which is preliminary data.</text>
</comment>
<dbReference type="Proteomes" id="UP001163846">
    <property type="component" value="Unassembled WGS sequence"/>
</dbReference>
<accession>A0AA38P0F5</accession>
<dbReference type="EMBL" id="MU806598">
    <property type="protein sequence ID" value="KAJ3834004.1"/>
    <property type="molecule type" value="Genomic_DNA"/>
</dbReference>
<evidence type="ECO:0000313" key="1">
    <source>
        <dbReference type="EMBL" id="KAJ3834004.1"/>
    </source>
</evidence>
<name>A0AA38P0F5_9AGAR</name>